<dbReference type="CDD" id="cd20380">
    <property type="entry name" value="Tudor_TDRD13-like"/>
    <property type="match status" value="1"/>
</dbReference>
<feature type="domain" description="OTU" evidence="2">
    <location>
        <begin position="24"/>
        <end position="145"/>
    </location>
</feature>
<feature type="region of interest" description="Disordered" evidence="1">
    <location>
        <begin position="565"/>
        <end position="587"/>
    </location>
</feature>
<dbReference type="Proteomes" id="UP001152798">
    <property type="component" value="Chromosome 6"/>
</dbReference>
<dbReference type="InterPro" id="IPR050704">
    <property type="entry name" value="Peptidase_C85-like"/>
</dbReference>
<reference evidence="3" key="1">
    <citation type="submission" date="2022-01" db="EMBL/GenBank/DDBJ databases">
        <authorList>
            <person name="King R."/>
        </authorList>
    </citation>
    <scope>NUCLEOTIDE SEQUENCE</scope>
</reference>
<dbReference type="AlphaFoldDB" id="A0A9P0HMI5"/>
<accession>A0A9P0HMI5</accession>
<dbReference type="InterPro" id="IPR003323">
    <property type="entry name" value="OTU_dom"/>
</dbReference>
<dbReference type="InterPro" id="IPR038765">
    <property type="entry name" value="Papain-like_cys_pep_sf"/>
</dbReference>
<gene>
    <name evidence="3" type="ORF">NEZAVI_LOCUS12857</name>
</gene>
<dbReference type="GO" id="GO:0004843">
    <property type="term" value="F:cysteine-type deubiquitinase activity"/>
    <property type="evidence" value="ECO:0007669"/>
    <property type="project" value="TreeGrafter"/>
</dbReference>
<proteinExistence type="predicted"/>
<dbReference type="PANTHER" id="PTHR12419">
    <property type="entry name" value="OTU DOMAIN CONTAINING PROTEIN"/>
    <property type="match status" value="1"/>
</dbReference>
<organism evidence="3 4">
    <name type="scientific">Nezara viridula</name>
    <name type="common">Southern green stink bug</name>
    <name type="synonym">Cimex viridulus</name>
    <dbReference type="NCBI Taxonomy" id="85310"/>
    <lineage>
        <taxon>Eukaryota</taxon>
        <taxon>Metazoa</taxon>
        <taxon>Ecdysozoa</taxon>
        <taxon>Arthropoda</taxon>
        <taxon>Hexapoda</taxon>
        <taxon>Insecta</taxon>
        <taxon>Pterygota</taxon>
        <taxon>Neoptera</taxon>
        <taxon>Paraneoptera</taxon>
        <taxon>Hemiptera</taxon>
        <taxon>Heteroptera</taxon>
        <taxon>Panheteroptera</taxon>
        <taxon>Pentatomomorpha</taxon>
        <taxon>Pentatomoidea</taxon>
        <taxon>Pentatomidae</taxon>
        <taxon>Pentatominae</taxon>
        <taxon>Nezara</taxon>
    </lineage>
</organism>
<dbReference type="SUPFAM" id="SSF54001">
    <property type="entry name" value="Cysteine proteinases"/>
    <property type="match status" value="1"/>
</dbReference>
<evidence type="ECO:0000256" key="1">
    <source>
        <dbReference type="SAM" id="MobiDB-lite"/>
    </source>
</evidence>
<evidence type="ECO:0000313" key="3">
    <source>
        <dbReference type="EMBL" id="CAH1404449.1"/>
    </source>
</evidence>
<evidence type="ECO:0000313" key="4">
    <source>
        <dbReference type="Proteomes" id="UP001152798"/>
    </source>
</evidence>
<dbReference type="InterPro" id="IPR049770">
    <property type="entry name" value="OTU_Tudor"/>
</dbReference>
<dbReference type="Pfam" id="PF02338">
    <property type="entry name" value="OTU"/>
    <property type="match status" value="1"/>
</dbReference>
<feature type="compositionally biased region" description="Pro residues" evidence="1">
    <location>
        <begin position="572"/>
        <end position="585"/>
    </location>
</feature>
<dbReference type="PROSITE" id="PS50802">
    <property type="entry name" value="OTU"/>
    <property type="match status" value="1"/>
</dbReference>
<dbReference type="EMBL" id="OV725082">
    <property type="protein sequence ID" value="CAH1404449.1"/>
    <property type="molecule type" value="Genomic_DNA"/>
</dbReference>
<dbReference type="GO" id="GO:0016579">
    <property type="term" value="P:protein deubiquitination"/>
    <property type="evidence" value="ECO:0007669"/>
    <property type="project" value="TreeGrafter"/>
</dbReference>
<name>A0A9P0HMI5_NEZVI</name>
<dbReference type="Gene3D" id="3.90.70.80">
    <property type="match status" value="1"/>
</dbReference>
<protein>
    <recommendedName>
        <fullName evidence="2">OTU domain-containing protein</fullName>
    </recommendedName>
</protein>
<sequence length="651" mass="75398">MSSKSRVWVKPIDQMDVWLDSEGFYRKHTARDGTCLFRAVSEQLFLTQTFHFELRRQIVDYMVRHEDHFQKLITCPLMEYAEKMYNPREWGGKVEIEAMSLMYRKDFIMFQEIEMPPENVTNYDFKDKIMLCYSQDRHYDSVYTKDYITTAAFCQSTVYEMLYKNVFELKEVDYAVNKMLHDKTSRDQREQIPFLSTGFTLRLEMRDSYLNVKDLLDFGITPFPYKVAKSLDMEIYRNVEYDTWNEYRKGLRYGFCPWNCQELQVGAKCLVKVDDRTYHGHVQEMQPNKGPVIVFIEELGEMRSAPFDSLELLPPTSPSSSTPTKPSLPMKLHPLQLVDLKPGKKVMKNLVGRLKTAREIECYTQRQEKQLRNTREVKSPQTPVVSSSDFCKQEIDFHNEDEDYSPTNYQTITESEEQVCPDSTKPDHHVPVMTPIDTYRYPVYSTPLSLPIAEPATTYQQPLTVNLMAPKSMNVDGSDLPHSDMATLRFFYNLGLDHLRMNYVVRPGPTYYVNPGVMQPSYITIDSPTVPTYEHFPPAPIPGPKKSNTYEGSPLIQQCEVSSTNNYTPQLQPQPQPQPQPPPTPVNQTFFQVPECDQYCVTVPYVDYNCYDYPIYPSSPHGIIPSSYITPEGVIYQTMIPPAVIPAAPPM</sequence>
<evidence type="ECO:0000259" key="2">
    <source>
        <dbReference type="PROSITE" id="PS50802"/>
    </source>
</evidence>
<keyword evidence="4" id="KW-1185">Reference proteome</keyword>